<keyword evidence="1" id="KW-0472">Membrane</keyword>
<dbReference type="AlphaFoldDB" id="X6N7E4"/>
<evidence type="ECO:0000313" key="3">
    <source>
        <dbReference type="Proteomes" id="UP000023152"/>
    </source>
</evidence>
<proteinExistence type="predicted"/>
<organism evidence="2 3">
    <name type="scientific">Reticulomyxa filosa</name>
    <dbReference type="NCBI Taxonomy" id="46433"/>
    <lineage>
        <taxon>Eukaryota</taxon>
        <taxon>Sar</taxon>
        <taxon>Rhizaria</taxon>
        <taxon>Retaria</taxon>
        <taxon>Foraminifera</taxon>
        <taxon>Monothalamids</taxon>
        <taxon>Reticulomyxidae</taxon>
        <taxon>Reticulomyxa</taxon>
    </lineage>
</organism>
<keyword evidence="3" id="KW-1185">Reference proteome</keyword>
<evidence type="ECO:0000256" key="1">
    <source>
        <dbReference type="SAM" id="Phobius"/>
    </source>
</evidence>
<gene>
    <name evidence="2" type="ORF">RFI_15524</name>
</gene>
<keyword evidence="1" id="KW-0812">Transmembrane</keyword>
<comment type="caution">
    <text evidence="2">The sequence shown here is derived from an EMBL/GenBank/DDBJ whole genome shotgun (WGS) entry which is preliminary data.</text>
</comment>
<accession>X6N7E4</accession>
<dbReference type="Proteomes" id="UP000023152">
    <property type="component" value="Unassembled WGS sequence"/>
</dbReference>
<feature type="transmembrane region" description="Helical" evidence="1">
    <location>
        <begin position="239"/>
        <end position="267"/>
    </location>
</feature>
<protein>
    <submittedName>
        <fullName evidence="2">Uncharacterized protein</fullName>
    </submittedName>
</protein>
<keyword evidence="1" id="KW-1133">Transmembrane helix</keyword>
<name>X6N7E4_RETFI</name>
<reference evidence="2 3" key="1">
    <citation type="journal article" date="2013" name="Curr. Biol.">
        <title>The Genome of the Foraminiferan Reticulomyxa filosa.</title>
        <authorList>
            <person name="Glockner G."/>
            <person name="Hulsmann N."/>
            <person name="Schleicher M."/>
            <person name="Noegel A.A."/>
            <person name="Eichinger L."/>
            <person name="Gallinger C."/>
            <person name="Pawlowski J."/>
            <person name="Sierra R."/>
            <person name="Euteneuer U."/>
            <person name="Pillet L."/>
            <person name="Moustafa A."/>
            <person name="Platzer M."/>
            <person name="Groth M."/>
            <person name="Szafranski K."/>
            <person name="Schliwa M."/>
        </authorList>
    </citation>
    <scope>NUCLEOTIDE SEQUENCE [LARGE SCALE GENOMIC DNA]</scope>
</reference>
<sequence length="310" mass="37091">MCLIILKDNNIKKKKERRSMQYKKTVFDLIEEQDWYSLTGLSKECELYLLKLILIYCYHGHGIDNESNFFRTVFSEHWKLSSIIFPLVKYCNLKQASTHYEQTKVQPNEQMKVQPSEQMKVQPSEQVKVHPNEQMKAHPKGQNALQKQFENGTPLQQFIFLTEEYTRYYNKKSSFGQCVSFLFADIWPNDNGTSSCTFVSRYKVLIVNFTLLMLYMPRFKLPASFIMDLILQIFDAQSIIYYLFFFFYAFVYAINTNSLFFFFFFFFKKKKKKKKKTSYVKKYCELRLNRLQNCRGILHKCFKAIYVVAL</sequence>
<dbReference type="EMBL" id="ASPP01011399">
    <property type="protein sequence ID" value="ETO21679.1"/>
    <property type="molecule type" value="Genomic_DNA"/>
</dbReference>
<evidence type="ECO:0000313" key="2">
    <source>
        <dbReference type="EMBL" id="ETO21679.1"/>
    </source>
</evidence>